<protein>
    <recommendedName>
        <fullName evidence="2">Clr5 domain-containing protein</fullName>
    </recommendedName>
</protein>
<evidence type="ECO:0000259" key="2">
    <source>
        <dbReference type="Pfam" id="PF14420"/>
    </source>
</evidence>
<dbReference type="AlphaFoldDB" id="A0A8H3ZSE1"/>
<dbReference type="PANTHER" id="PTHR38788:SF3">
    <property type="entry name" value="CLR5 DOMAIN-CONTAINING PROTEIN"/>
    <property type="match status" value="1"/>
</dbReference>
<organism evidence="3 4">
    <name type="scientific">Colletotrichum asianum</name>
    <dbReference type="NCBI Taxonomy" id="702518"/>
    <lineage>
        <taxon>Eukaryota</taxon>
        <taxon>Fungi</taxon>
        <taxon>Dikarya</taxon>
        <taxon>Ascomycota</taxon>
        <taxon>Pezizomycotina</taxon>
        <taxon>Sordariomycetes</taxon>
        <taxon>Hypocreomycetidae</taxon>
        <taxon>Glomerellales</taxon>
        <taxon>Glomerellaceae</taxon>
        <taxon>Colletotrichum</taxon>
        <taxon>Colletotrichum gloeosporioides species complex</taxon>
    </lineage>
</organism>
<evidence type="ECO:0000256" key="1">
    <source>
        <dbReference type="SAM" id="MobiDB-lite"/>
    </source>
</evidence>
<keyword evidence="4" id="KW-1185">Reference proteome</keyword>
<sequence length="1062" mass="120095">MILNRIDDRPETPARGTSQDVSKAPSGYKLLAPKPHQRITPNLSLRPSQSPESSGQDEPRRPQTRQEWDAMKDVIRQLYMVENFTLEEVATAMLREHSFAATKRMYKRQFKRWDWKKYNTQSVQESKETGRAIEMPQGQTTCRRPMRSKRNINIESAWATRRCISARVPIASATPPTKLTCANGDDKRTLQLFSSLRDLIYGTFRRDNAGWSSENLRFTGLPTTGRLLVSQMDQAIRLFESKQYKQGGIMLREAFRSLEDVMERDAIEIYQVVLMYIPYYLPGRYKDVTRAWLHYTSQMLNLKKRHDPISQLAKLLYLIHLNNPKHLGPALERLFCITAGTYSQLRGTKDLSTLMATIDLLLARGDSKTSEESALVVEKLGSLVEEAAVQFGETSETTIGIEACQITYAARLMLSPADTKIAELCKTHVGRVSAAEKTSAFRHRDCGASLGPAGGSHGHDGCVHCGGLETKETYSKDLGRALEVAKKQAESSDIVVSPGQTLRQNRLFWRDILQSMGRAEEAIEVWRGSFSRTASRMDPSIMSIKPKVEHPSRDGEKDSPAGPTVYHNHISIYGLLFLGLGCLTETPARPALFKPQAISDWEKRKETIRDLYITKNLSLRDVDRIMTEKHQFSATHRQYKLKFLAWNWKKYNARERSTRRLNDGWVETLPTVVVGNRPIRSRQSTVPTANRNHGFPNAPLLWCQEDERVNGLFLGLRDLLFGTSRINPRWRQVGSSWWLPDAGEHLVSIIILATRRLEAGEIQSSGSALRKAFLGIEDVIKNEALMGYQSLFLEIPLRLLETGQITELRFYTAHLWKMLEIRKEGQPITQMAKMLHGISANSPEALLHYLRQMHVITADILARIRGENDYNTVNARMRTLNMHENAGSDVSQGYLAVLDNFGALARHSTMIFGQFAYDMSRVECRRIQANMGTTQVLLTELKEVCDRSLAHLLAGVDHSTFLRKSQSISELAHYAVTEFITHECMMQVGNLDAGIACLMRMVEALERAQSVSSNEIVRMYHAGQAIRARLKLSDLLSMAGRSKESAAMMQGVSSLKQLGESM</sequence>
<proteinExistence type="predicted"/>
<feature type="region of interest" description="Disordered" evidence="1">
    <location>
        <begin position="1"/>
        <end position="67"/>
    </location>
</feature>
<feature type="domain" description="Clr5" evidence="2">
    <location>
        <begin position="65"/>
        <end position="117"/>
    </location>
</feature>
<gene>
    <name evidence="3" type="ORF">GQ607_002850</name>
</gene>
<dbReference type="PANTHER" id="PTHR38788">
    <property type="entry name" value="CLR5 DOMAIN-CONTAINING PROTEIN"/>
    <property type="match status" value="1"/>
</dbReference>
<dbReference type="EMBL" id="WOWK01000009">
    <property type="protein sequence ID" value="KAF0330083.1"/>
    <property type="molecule type" value="Genomic_DNA"/>
</dbReference>
<feature type="compositionally biased region" description="Basic and acidic residues" evidence="1">
    <location>
        <begin position="1"/>
        <end position="12"/>
    </location>
</feature>
<name>A0A8H3ZSE1_9PEZI</name>
<dbReference type="OrthoDB" id="5308957at2759"/>
<comment type="caution">
    <text evidence="3">The sequence shown here is derived from an EMBL/GenBank/DDBJ whole genome shotgun (WGS) entry which is preliminary data.</text>
</comment>
<reference evidence="3 4" key="1">
    <citation type="submission" date="2019-12" db="EMBL/GenBank/DDBJ databases">
        <title>A genome sequence resource for the geographically widespread anthracnose pathogen Colletotrichum asianum.</title>
        <authorList>
            <person name="Meng Y."/>
        </authorList>
    </citation>
    <scope>NUCLEOTIDE SEQUENCE [LARGE SCALE GENOMIC DNA]</scope>
    <source>
        <strain evidence="3 4">ICMP 18580</strain>
    </source>
</reference>
<feature type="domain" description="Clr5" evidence="2">
    <location>
        <begin position="599"/>
        <end position="650"/>
    </location>
</feature>
<dbReference type="InterPro" id="IPR025676">
    <property type="entry name" value="Clr5_dom"/>
</dbReference>
<dbReference type="Pfam" id="PF14420">
    <property type="entry name" value="Clr5"/>
    <property type="match status" value="2"/>
</dbReference>
<feature type="compositionally biased region" description="Basic and acidic residues" evidence="1">
    <location>
        <begin position="57"/>
        <end position="67"/>
    </location>
</feature>
<accession>A0A8H3ZSE1</accession>
<dbReference type="Proteomes" id="UP000434172">
    <property type="component" value="Unassembled WGS sequence"/>
</dbReference>
<evidence type="ECO:0000313" key="4">
    <source>
        <dbReference type="Proteomes" id="UP000434172"/>
    </source>
</evidence>
<feature type="compositionally biased region" description="Polar residues" evidence="1">
    <location>
        <begin position="39"/>
        <end position="56"/>
    </location>
</feature>
<evidence type="ECO:0000313" key="3">
    <source>
        <dbReference type="EMBL" id="KAF0330083.1"/>
    </source>
</evidence>